<feature type="compositionally biased region" description="Basic and acidic residues" evidence="1">
    <location>
        <begin position="27"/>
        <end position="36"/>
    </location>
</feature>
<feature type="compositionally biased region" description="Polar residues" evidence="1">
    <location>
        <begin position="37"/>
        <end position="63"/>
    </location>
</feature>
<gene>
    <name evidence="2" type="ORF">DERYTH_LOCUS9504</name>
</gene>
<keyword evidence="3" id="KW-1185">Reference proteome</keyword>
<evidence type="ECO:0000313" key="3">
    <source>
        <dbReference type="Proteomes" id="UP000789405"/>
    </source>
</evidence>
<accession>A0A9N9GVV2</accession>
<protein>
    <submittedName>
        <fullName evidence="2">2462_t:CDS:1</fullName>
    </submittedName>
</protein>
<evidence type="ECO:0000313" key="2">
    <source>
        <dbReference type="EMBL" id="CAG8638128.1"/>
    </source>
</evidence>
<reference evidence="2" key="1">
    <citation type="submission" date="2021-06" db="EMBL/GenBank/DDBJ databases">
        <authorList>
            <person name="Kallberg Y."/>
            <person name="Tangrot J."/>
            <person name="Rosling A."/>
        </authorList>
    </citation>
    <scope>NUCLEOTIDE SEQUENCE</scope>
    <source>
        <strain evidence="2">MA453B</strain>
    </source>
</reference>
<sequence>SSRISGETTEQLPIEANTETRPTKKSRMVEPVETDTHPVNFTSVDNQNASTTQTQSGDSSLPHQNAVDYQPQDTSTWTQQGSLKK</sequence>
<proteinExistence type="predicted"/>
<evidence type="ECO:0000256" key="1">
    <source>
        <dbReference type="SAM" id="MobiDB-lite"/>
    </source>
</evidence>
<name>A0A9N9GVV2_9GLOM</name>
<feature type="non-terminal residue" evidence="2">
    <location>
        <position position="85"/>
    </location>
</feature>
<comment type="caution">
    <text evidence="2">The sequence shown here is derived from an EMBL/GenBank/DDBJ whole genome shotgun (WGS) entry which is preliminary data.</text>
</comment>
<dbReference type="EMBL" id="CAJVPY010005218">
    <property type="protein sequence ID" value="CAG8638128.1"/>
    <property type="molecule type" value="Genomic_DNA"/>
</dbReference>
<feature type="region of interest" description="Disordered" evidence="1">
    <location>
        <begin position="1"/>
        <end position="85"/>
    </location>
</feature>
<dbReference type="AlphaFoldDB" id="A0A9N9GVV2"/>
<feature type="compositionally biased region" description="Polar residues" evidence="1">
    <location>
        <begin position="71"/>
        <end position="85"/>
    </location>
</feature>
<organism evidence="2 3">
    <name type="scientific">Dentiscutata erythropus</name>
    <dbReference type="NCBI Taxonomy" id="1348616"/>
    <lineage>
        <taxon>Eukaryota</taxon>
        <taxon>Fungi</taxon>
        <taxon>Fungi incertae sedis</taxon>
        <taxon>Mucoromycota</taxon>
        <taxon>Glomeromycotina</taxon>
        <taxon>Glomeromycetes</taxon>
        <taxon>Diversisporales</taxon>
        <taxon>Gigasporaceae</taxon>
        <taxon>Dentiscutata</taxon>
    </lineage>
</organism>
<dbReference type="Proteomes" id="UP000789405">
    <property type="component" value="Unassembled WGS sequence"/>
</dbReference>
<feature type="compositionally biased region" description="Polar residues" evidence="1">
    <location>
        <begin position="1"/>
        <end position="11"/>
    </location>
</feature>